<comment type="subcellular location">
    <subcellularLocation>
        <location evidence="1">Cell projection</location>
        <location evidence="1">Cilium</location>
    </subcellularLocation>
</comment>
<proteinExistence type="inferred from homology"/>
<accession>A0A7S0EKA5</accession>
<dbReference type="PANTHER" id="PTHR15654">
    <property type="entry name" value="COILED-COIL DOMAIN-CONTAINING PROTEIN 113-RELATED"/>
    <property type="match status" value="1"/>
</dbReference>
<keyword evidence="2" id="KW-0970">Cilium biogenesis/degradation</keyword>
<sequence length="340" mass="38761">MAGEASVADLELVQRETRALEAENHMLMQVIDSLNLTEPAGKVELDTPSAGKQKKKQDKEATAKAVPVSLTVNEKLTLANGVSDEQRKQLNQVRSKFDKIVDSLQAQIDTQEEIITNTMMDQIQFRQNFLKDGQPVNQSKLIGFLEDSLRRKDNELDKLETKNRGLRAILSKSEEDLKHKEEAGESLKKIDFEQLQIENKQLLENIDLRNAEALSLKSTLGRAQWRLNKIKEELSQTQQSTDWLVKTEQTKKEQMENIHVELEQVQAMLVKEQNAQKTLQKQLETSNNIPPVIEYIAQGDQLINLKKKIALLTTKISIGEGQLKQTRRTIMRQQANSQTQ</sequence>
<evidence type="ECO:0000256" key="4">
    <source>
        <dbReference type="ARBA" id="ARBA00023273"/>
    </source>
</evidence>
<dbReference type="EMBL" id="HBEO01018201">
    <property type="protein sequence ID" value="CAD8487661.1"/>
    <property type="molecule type" value="Transcribed_RNA"/>
</dbReference>
<dbReference type="GO" id="GO:0060271">
    <property type="term" value="P:cilium assembly"/>
    <property type="evidence" value="ECO:0007669"/>
    <property type="project" value="TreeGrafter"/>
</dbReference>
<dbReference type="Pfam" id="PF13870">
    <property type="entry name" value="CCDC113_CCDC96_CC"/>
    <property type="match status" value="1"/>
</dbReference>
<evidence type="ECO:0000256" key="1">
    <source>
        <dbReference type="ARBA" id="ARBA00004138"/>
    </source>
</evidence>
<dbReference type="GO" id="GO:0005930">
    <property type="term" value="C:axoneme"/>
    <property type="evidence" value="ECO:0007669"/>
    <property type="project" value="TreeGrafter"/>
</dbReference>
<evidence type="ECO:0000256" key="3">
    <source>
        <dbReference type="ARBA" id="ARBA00023054"/>
    </source>
</evidence>
<dbReference type="PANTHER" id="PTHR15654:SF2">
    <property type="entry name" value="COILED-COIL DOMAIN-CONTAINING PROTEIN 113"/>
    <property type="match status" value="1"/>
</dbReference>
<keyword evidence="3 7" id="KW-0175">Coiled coil</keyword>
<gene>
    <name evidence="10" type="ORF">HPHI1048_LOCUS12414</name>
</gene>
<reference evidence="10" key="1">
    <citation type="submission" date="2021-01" db="EMBL/GenBank/DDBJ databases">
        <authorList>
            <person name="Corre E."/>
            <person name="Pelletier E."/>
            <person name="Niang G."/>
            <person name="Scheremetjew M."/>
            <person name="Finn R."/>
            <person name="Kale V."/>
            <person name="Holt S."/>
            <person name="Cochrane G."/>
            <person name="Meng A."/>
            <person name="Brown T."/>
            <person name="Cohen L."/>
        </authorList>
    </citation>
    <scope>NUCLEOTIDE SEQUENCE</scope>
    <source>
        <strain evidence="10">CCMP325</strain>
    </source>
</reference>
<comment type="similarity">
    <text evidence="5">Belongs to the CFAP263 family.</text>
</comment>
<evidence type="ECO:0000259" key="9">
    <source>
        <dbReference type="Pfam" id="PF13870"/>
    </source>
</evidence>
<evidence type="ECO:0000256" key="7">
    <source>
        <dbReference type="SAM" id="Coils"/>
    </source>
</evidence>
<evidence type="ECO:0000256" key="2">
    <source>
        <dbReference type="ARBA" id="ARBA00022794"/>
    </source>
</evidence>
<organism evidence="10">
    <name type="scientific">Hanusia phi</name>
    <dbReference type="NCBI Taxonomy" id="3032"/>
    <lineage>
        <taxon>Eukaryota</taxon>
        <taxon>Cryptophyceae</taxon>
        <taxon>Pyrenomonadales</taxon>
        <taxon>Geminigeraceae</taxon>
        <taxon>Hanusia</taxon>
    </lineage>
</organism>
<feature type="coiled-coil region" evidence="7">
    <location>
        <begin position="245"/>
        <end position="282"/>
    </location>
</feature>
<protein>
    <recommendedName>
        <fullName evidence="6">Cilia- and flagella-associated protein 263</fullName>
    </recommendedName>
</protein>
<keyword evidence="4" id="KW-0966">Cell projection</keyword>
<dbReference type="GO" id="GO:0036064">
    <property type="term" value="C:ciliary basal body"/>
    <property type="evidence" value="ECO:0007669"/>
    <property type="project" value="TreeGrafter"/>
</dbReference>
<dbReference type="AlphaFoldDB" id="A0A7S0EKA5"/>
<feature type="region of interest" description="Disordered" evidence="8">
    <location>
        <begin position="42"/>
        <end position="62"/>
    </location>
</feature>
<feature type="coiled-coil region" evidence="7">
    <location>
        <begin position="142"/>
        <end position="212"/>
    </location>
</feature>
<dbReference type="InterPro" id="IPR051885">
    <property type="entry name" value="CC_CF"/>
</dbReference>
<name>A0A7S0EKA5_9CRYP</name>
<evidence type="ECO:0000313" key="10">
    <source>
        <dbReference type="EMBL" id="CAD8487661.1"/>
    </source>
</evidence>
<dbReference type="InterPro" id="IPR025254">
    <property type="entry name" value="CCDC113/CCDC96_CC"/>
</dbReference>
<evidence type="ECO:0000256" key="5">
    <source>
        <dbReference type="ARBA" id="ARBA00044506"/>
    </source>
</evidence>
<evidence type="ECO:0000256" key="6">
    <source>
        <dbReference type="ARBA" id="ARBA00044798"/>
    </source>
</evidence>
<feature type="domain" description="CCDC113/CCDC96 coiled-coil" evidence="9">
    <location>
        <begin position="150"/>
        <end position="324"/>
    </location>
</feature>
<evidence type="ECO:0000256" key="8">
    <source>
        <dbReference type="SAM" id="MobiDB-lite"/>
    </source>
</evidence>